<accession>A0A0B1SWV4</accession>
<dbReference type="EMBL" id="KN553781">
    <property type="protein sequence ID" value="KHJ89778.1"/>
    <property type="molecule type" value="Genomic_DNA"/>
</dbReference>
<gene>
    <name evidence="2" type="ORF">OESDEN_10388</name>
</gene>
<dbReference type="AlphaFoldDB" id="A0A0B1SWV4"/>
<keyword evidence="1" id="KW-0472">Membrane</keyword>
<dbReference type="Proteomes" id="UP000053660">
    <property type="component" value="Unassembled WGS sequence"/>
</dbReference>
<proteinExistence type="predicted"/>
<keyword evidence="1" id="KW-1133">Transmembrane helix</keyword>
<feature type="transmembrane region" description="Helical" evidence="1">
    <location>
        <begin position="27"/>
        <end position="47"/>
    </location>
</feature>
<dbReference type="InterPro" id="IPR052728">
    <property type="entry name" value="O2_lipid_transport_reg"/>
</dbReference>
<feature type="transmembrane region" description="Helical" evidence="1">
    <location>
        <begin position="59"/>
        <end position="82"/>
    </location>
</feature>
<feature type="transmembrane region" description="Helical" evidence="1">
    <location>
        <begin position="124"/>
        <end position="145"/>
    </location>
</feature>
<dbReference type="PANTHER" id="PTHR11161">
    <property type="entry name" value="O-ACYLTRANSFERASE"/>
    <property type="match status" value="1"/>
</dbReference>
<keyword evidence="3" id="KW-1185">Reference proteome</keyword>
<reference evidence="2 3" key="1">
    <citation type="submission" date="2014-03" db="EMBL/GenBank/DDBJ databases">
        <title>Draft genome of the hookworm Oesophagostomum dentatum.</title>
        <authorList>
            <person name="Mitreva M."/>
        </authorList>
    </citation>
    <scope>NUCLEOTIDE SEQUENCE [LARGE SCALE GENOMIC DNA]</scope>
    <source>
        <strain evidence="2 3">OD-Hann</strain>
    </source>
</reference>
<name>A0A0B1SWV4_OESDE</name>
<evidence type="ECO:0000313" key="2">
    <source>
        <dbReference type="EMBL" id="KHJ89778.1"/>
    </source>
</evidence>
<keyword evidence="1" id="KW-0812">Transmembrane</keyword>
<dbReference type="OrthoDB" id="207378at2759"/>
<protein>
    <recommendedName>
        <fullName evidence="4">Acyltransferase 3 domain-containing protein</fullName>
    </recommendedName>
</protein>
<sequence>MTIVILENVAFSYDAVSSIALHPTNNYSYLVDGLLALSALYTTYLLYGEITTVNDVAQILGKAVVRFWPAYAFCVLFMWILFPELSSGPMWIHGDTVERCSSSWWKNLLFINNLFSVKDTCVDFGYAVSLGAQYFVPLIILIYVARSRLFAAKVSASLKRNFTGLFKNFLWRWY</sequence>
<evidence type="ECO:0008006" key="4">
    <source>
        <dbReference type="Google" id="ProtNLM"/>
    </source>
</evidence>
<organism evidence="2 3">
    <name type="scientific">Oesophagostomum dentatum</name>
    <name type="common">Nodular worm</name>
    <dbReference type="NCBI Taxonomy" id="61180"/>
    <lineage>
        <taxon>Eukaryota</taxon>
        <taxon>Metazoa</taxon>
        <taxon>Ecdysozoa</taxon>
        <taxon>Nematoda</taxon>
        <taxon>Chromadorea</taxon>
        <taxon>Rhabditida</taxon>
        <taxon>Rhabditina</taxon>
        <taxon>Rhabditomorpha</taxon>
        <taxon>Strongyloidea</taxon>
        <taxon>Strongylidae</taxon>
        <taxon>Oesophagostomum</taxon>
    </lineage>
</organism>
<evidence type="ECO:0000256" key="1">
    <source>
        <dbReference type="SAM" id="Phobius"/>
    </source>
</evidence>
<evidence type="ECO:0000313" key="3">
    <source>
        <dbReference type="Proteomes" id="UP000053660"/>
    </source>
</evidence>
<dbReference type="PANTHER" id="PTHR11161:SF14">
    <property type="entry name" value="NOSE RESISTANT-TO-FLUOXETINE PROTEIN N-TERMINAL DOMAIN-CONTAINING PROTEIN"/>
    <property type="match status" value="1"/>
</dbReference>